<feature type="region of interest" description="Disordered" evidence="1">
    <location>
        <begin position="77"/>
        <end position="99"/>
    </location>
</feature>
<sequence>MVQLVEVEDEHFQQPQPGPEEDDDDFTDTGKPFPSFPAPTTLSLQFSNPAHNSKQNQLTTQLRLRNLRRLQLRPHRGNLLRPPARPPRHRPCPRPGVGRAQVRGRLLGRARRAVGGGARRLGRGRHGPARRRALRHGLQRGAEPAGDGAGAAHAGARVRGADDGRRWWREWESGVDDAGDFGGDWRGEGGGEGGAVIFSRLLRNLFLFFRLRDGVVLACFYALPP</sequence>
<reference evidence="2 3" key="1">
    <citation type="journal article" date="2024" name="Commun. Biol.">
        <title>Comparative genomic analysis of thermophilic fungi reveals convergent evolutionary adaptations and gene losses.</title>
        <authorList>
            <person name="Steindorff A.S."/>
            <person name="Aguilar-Pontes M.V."/>
            <person name="Robinson A.J."/>
            <person name="Andreopoulos B."/>
            <person name="LaButti K."/>
            <person name="Kuo A."/>
            <person name="Mondo S."/>
            <person name="Riley R."/>
            <person name="Otillar R."/>
            <person name="Haridas S."/>
            <person name="Lipzen A."/>
            <person name="Grimwood J."/>
            <person name="Schmutz J."/>
            <person name="Clum A."/>
            <person name="Reid I.D."/>
            <person name="Moisan M.C."/>
            <person name="Butler G."/>
            <person name="Nguyen T.T.M."/>
            <person name="Dewar K."/>
            <person name="Conant G."/>
            <person name="Drula E."/>
            <person name="Henrissat B."/>
            <person name="Hansel C."/>
            <person name="Singer S."/>
            <person name="Hutchinson M.I."/>
            <person name="de Vries R.P."/>
            <person name="Natvig D.O."/>
            <person name="Powell A.J."/>
            <person name="Tsang A."/>
            <person name="Grigoriev I.V."/>
        </authorList>
    </citation>
    <scope>NUCLEOTIDE SEQUENCE [LARGE SCALE GENOMIC DNA]</scope>
    <source>
        <strain evidence="2 3">CBS 620.91</strain>
    </source>
</reference>
<protein>
    <submittedName>
        <fullName evidence="2">Uncharacterized protein</fullName>
    </submittedName>
</protein>
<evidence type="ECO:0000313" key="3">
    <source>
        <dbReference type="Proteomes" id="UP001583172"/>
    </source>
</evidence>
<name>A0ABR3VRW3_HUMIN</name>
<dbReference type="EMBL" id="JAZGSY010000001">
    <property type="protein sequence ID" value="KAL1844395.1"/>
    <property type="molecule type" value="Genomic_DNA"/>
</dbReference>
<accession>A0ABR3VRW3</accession>
<comment type="caution">
    <text evidence="2">The sequence shown here is derived from an EMBL/GenBank/DDBJ whole genome shotgun (WGS) entry which is preliminary data.</text>
</comment>
<evidence type="ECO:0000256" key="1">
    <source>
        <dbReference type="SAM" id="MobiDB-lite"/>
    </source>
</evidence>
<organism evidence="2 3">
    <name type="scientific">Humicola insolens</name>
    <name type="common">Soft-rot fungus</name>
    <dbReference type="NCBI Taxonomy" id="85995"/>
    <lineage>
        <taxon>Eukaryota</taxon>
        <taxon>Fungi</taxon>
        <taxon>Dikarya</taxon>
        <taxon>Ascomycota</taxon>
        <taxon>Pezizomycotina</taxon>
        <taxon>Sordariomycetes</taxon>
        <taxon>Sordariomycetidae</taxon>
        <taxon>Sordariales</taxon>
        <taxon>Chaetomiaceae</taxon>
        <taxon>Mycothermus</taxon>
    </lineage>
</organism>
<keyword evidence="3" id="KW-1185">Reference proteome</keyword>
<feature type="compositionally biased region" description="Low complexity" evidence="1">
    <location>
        <begin position="140"/>
        <end position="158"/>
    </location>
</feature>
<dbReference type="Proteomes" id="UP001583172">
    <property type="component" value="Unassembled WGS sequence"/>
</dbReference>
<evidence type="ECO:0000313" key="2">
    <source>
        <dbReference type="EMBL" id="KAL1844395.1"/>
    </source>
</evidence>
<feature type="region of interest" description="Disordered" evidence="1">
    <location>
        <begin position="1"/>
        <end position="40"/>
    </location>
</feature>
<feature type="region of interest" description="Disordered" evidence="1">
    <location>
        <begin position="139"/>
        <end position="158"/>
    </location>
</feature>
<proteinExistence type="predicted"/>
<gene>
    <name evidence="2" type="ORF">VTJ49DRAFT_74</name>
</gene>